<name>A0A816LB29_9BILA</name>
<comment type="caution">
    <text evidence="1">The sequence shown here is derived from an EMBL/GenBank/DDBJ whole genome shotgun (WGS) entry which is preliminary data.</text>
</comment>
<dbReference type="Proteomes" id="UP000663887">
    <property type="component" value="Unassembled WGS sequence"/>
</dbReference>
<dbReference type="EMBL" id="CAJNRG010000027">
    <property type="protein sequence ID" value="CAF1944078.1"/>
    <property type="molecule type" value="Genomic_DNA"/>
</dbReference>
<dbReference type="EMBL" id="CAJOBF010002751">
    <property type="protein sequence ID" value="CAF4053963.1"/>
    <property type="molecule type" value="Genomic_DNA"/>
</dbReference>
<protein>
    <submittedName>
        <fullName evidence="1">Uncharacterized protein</fullName>
    </submittedName>
</protein>
<gene>
    <name evidence="2" type="ORF">UXM345_LOCUS19405</name>
    <name evidence="1" type="ORF">XDN619_LOCUS539</name>
</gene>
<dbReference type="AlphaFoldDB" id="A0A816LB29"/>
<evidence type="ECO:0000313" key="2">
    <source>
        <dbReference type="EMBL" id="CAF4053963.1"/>
    </source>
</evidence>
<proteinExistence type="predicted"/>
<accession>A0A816LB29</accession>
<sequence length="195" mass="23132">MNSILKLFFRQTENLLSLTKTSITIRQLQYDLSHDNTNLFETEEDRYQCKFSYDLCNELRLLQNNLHSTCFLLQRALYRVHALRQMRGESSIQINDNLVIQYKENLSTELEDIQEKISSIINKHILTDSSLKSLQTLFKQIQENFEIFLNYTYEMPIHKSAIYLGNLVSNTLNRFYLILGSLARLIMDIEQFEMK</sequence>
<evidence type="ECO:0000313" key="3">
    <source>
        <dbReference type="Proteomes" id="UP000663887"/>
    </source>
</evidence>
<reference evidence="1" key="1">
    <citation type="submission" date="2021-02" db="EMBL/GenBank/DDBJ databases">
        <authorList>
            <person name="Nowell W R."/>
        </authorList>
    </citation>
    <scope>NUCLEOTIDE SEQUENCE</scope>
</reference>
<organism evidence="1 3">
    <name type="scientific">Rotaria magnacalcarata</name>
    <dbReference type="NCBI Taxonomy" id="392030"/>
    <lineage>
        <taxon>Eukaryota</taxon>
        <taxon>Metazoa</taxon>
        <taxon>Spiralia</taxon>
        <taxon>Gnathifera</taxon>
        <taxon>Rotifera</taxon>
        <taxon>Eurotatoria</taxon>
        <taxon>Bdelloidea</taxon>
        <taxon>Philodinida</taxon>
        <taxon>Philodinidae</taxon>
        <taxon>Rotaria</taxon>
    </lineage>
</organism>
<dbReference type="Proteomes" id="UP000663842">
    <property type="component" value="Unassembled WGS sequence"/>
</dbReference>
<evidence type="ECO:0000313" key="1">
    <source>
        <dbReference type="EMBL" id="CAF1944078.1"/>
    </source>
</evidence>